<dbReference type="OMA" id="EDMMSDN"/>
<dbReference type="PANTHER" id="PTHR12091">
    <property type="entry name" value="MELANIN-CONCENTRATING HORMONE"/>
    <property type="match status" value="1"/>
</dbReference>
<organism evidence="2 3">
    <name type="scientific">Cyprinus carpio carpio</name>
    <dbReference type="NCBI Taxonomy" id="630221"/>
    <lineage>
        <taxon>Eukaryota</taxon>
        <taxon>Metazoa</taxon>
        <taxon>Chordata</taxon>
        <taxon>Craniata</taxon>
        <taxon>Vertebrata</taxon>
        <taxon>Euteleostomi</taxon>
        <taxon>Actinopterygii</taxon>
        <taxon>Neopterygii</taxon>
        <taxon>Teleostei</taxon>
        <taxon>Ostariophysi</taxon>
        <taxon>Cypriniformes</taxon>
        <taxon>Cyprinidae</taxon>
        <taxon>Cyprininae</taxon>
        <taxon>Cyprinus</taxon>
    </lineage>
</organism>
<keyword evidence="1" id="KW-0812">Transmembrane</keyword>
<name>A0A9J7XDT2_CYPCA</name>
<dbReference type="InterPro" id="IPR005456">
    <property type="entry name" value="Prepro-melanin_conc_hormone"/>
</dbReference>
<proteinExistence type="predicted"/>
<dbReference type="GO" id="GO:0007268">
    <property type="term" value="P:chemical synaptic transmission"/>
    <property type="evidence" value="ECO:0007669"/>
    <property type="project" value="InterPro"/>
</dbReference>
<reference evidence="2" key="1">
    <citation type="submission" date="2025-08" db="UniProtKB">
        <authorList>
            <consortium name="Ensembl"/>
        </authorList>
    </citation>
    <scope>IDENTIFICATION</scope>
</reference>
<dbReference type="AlphaFoldDB" id="A0A9J7XDT2"/>
<keyword evidence="1" id="KW-0472">Membrane</keyword>
<dbReference type="Ensembl" id="ENSCCRT00000145452.1">
    <property type="protein sequence ID" value="ENSCCRP00000104456.1"/>
    <property type="gene ID" value="ENSCCRG00000000840.2"/>
</dbReference>
<reference evidence="2" key="2">
    <citation type="submission" date="2025-09" db="UniProtKB">
        <authorList>
            <consortium name="Ensembl"/>
        </authorList>
    </citation>
    <scope>IDENTIFICATION</scope>
</reference>
<sequence>MRVQSQVPAIKSTISPKIMASSYIFIIALALLVELTTALPKVKMDEGRTDQDRLVSIVEDDASEMGPGQLTFRRHPIIEGRLVDEDGTKRIFILADTEIKGSLGRESNLAFSRTLPVLPPRGMDHALDGFNMRDERRSIDDVIPVGRRDIDILNNLPWDGLARPSPCLWSEMLVLPGSSWSPN</sequence>
<evidence type="ECO:0000313" key="2">
    <source>
        <dbReference type="Ensembl" id="ENSCCRP00000104456.1"/>
    </source>
</evidence>
<dbReference type="PANTHER" id="PTHR12091:SF2">
    <property type="entry name" value="PRO-MCH PRECURSOR"/>
    <property type="match status" value="1"/>
</dbReference>
<dbReference type="Proteomes" id="UP001108240">
    <property type="component" value="Unplaced"/>
</dbReference>
<feature type="transmembrane region" description="Helical" evidence="1">
    <location>
        <begin position="20"/>
        <end position="39"/>
    </location>
</feature>
<protein>
    <recommendedName>
        <fullName evidence="4">Melanin-concentrating hormone</fullName>
    </recommendedName>
</protein>
<dbReference type="GeneTree" id="ENSGT01060000250294"/>
<dbReference type="GO" id="GO:0030354">
    <property type="term" value="F:melanin-concentrating hormone activity"/>
    <property type="evidence" value="ECO:0007669"/>
    <property type="project" value="InterPro"/>
</dbReference>
<evidence type="ECO:0000256" key="1">
    <source>
        <dbReference type="SAM" id="Phobius"/>
    </source>
</evidence>
<accession>A0A9J7XDT2</accession>
<keyword evidence="1" id="KW-1133">Transmembrane helix</keyword>
<dbReference type="GO" id="GO:0045202">
    <property type="term" value="C:synapse"/>
    <property type="evidence" value="ECO:0007669"/>
    <property type="project" value="GOC"/>
</dbReference>
<evidence type="ECO:0008006" key="4">
    <source>
        <dbReference type="Google" id="ProtNLM"/>
    </source>
</evidence>
<evidence type="ECO:0000313" key="3">
    <source>
        <dbReference type="Proteomes" id="UP001108240"/>
    </source>
</evidence>
<keyword evidence="3" id="KW-1185">Reference proteome</keyword>
<dbReference type="GO" id="GO:0031777">
    <property type="term" value="F:type 1 melanin-concentrating hormone receptor binding"/>
    <property type="evidence" value="ECO:0007669"/>
    <property type="project" value="TreeGrafter"/>
</dbReference>